<gene>
    <name evidence="2" type="ORF">TorRG33x02_017150</name>
</gene>
<dbReference type="Pfam" id="PF05659">
    <property type="entry name" value="RPW8"/>
    <property type="match status" value="1"/>
</dbReference>
<reference evidence="3" key="1">
    <citation type="submission" date="2016-06" db="EMBL/GenBank/DDBJ databases">
        <title>Parallel loss of symbiosis genes in relatives of nitrogen-fixing non-legume Parasponia.</title>
        <authorList>
            <person name="Van Velzen R."/>
            <person name="Holmer R."/>
            <person name="Bu F."/>
            <person name="Rutten L."/>
            <person name="Van Zeijl A."/>
            <person name="Liu W."/>
            <person name="Santuari L."/>
            <person name="Cao Q."/>
            <person name="Sharma T."/>
            <person name="Shen D."/>
            <person name="Roswanjaya Y."/>
            <person name="Wardhani T."/>
            <person name="Kalhor M.S."/>
            <person name="Jansen J."/>
            <person name="Van den Hoogen J."/>
            <person name="Gungor B."/>
            <person name="Hartog M."/>
            <person name="Hontelez J."/>
            <person name="Verver J."/>
            <person name="Yang W.-C."/>
            <person name="Schijlen E."/>
            <person name="Repin R."/>
            <person name="Schilthuizen M."/>
            <person name="Schranz E."/>
            <person name="Heidstra R."/>
            <person name="Miyata K."/>
            <person name="Fedorova E."/>
            <person name="Kohlen W."/>
            <person name="Bisseling T."/>
            <person name="Smit S."/>
            <person name="Geurts R."/>
        </authorList>
    </citation>
    <scope>NUCLEOTIDE SEQUENCE [LARGE SCALE GENOMIC DNA]</scope>
    <source>
        <strain evidence="3">cv. RG33-2</strain>
    </source>
</reference>
<dbReference type="EMBL" id="JXTC01000004">
    <property type="protein sequence ID" value="POO02729.1"/>
    <property type="molecule type" value="Genomic_DNA"/>
</dbReference>
<dbReference type="InterPro" id="IPR008808">
    <property type="entry name" value="Powdery_mildew-R_dom"/>
</dbReference>
<dbReference type="OrthoDB" id="1065366at2759"/>
<dbReference type="FunCoup" id="A0A2P5FY68">
    <property type="interactions" value="8"/>
</dbReference>
<dbReference type="AlphaFoldDB" id="A0A2P5FY68"/>
<name>A0A2P5FY68_TREOI</name>
<evidence type="ECO:0000259" key="1">
    <source>
        <dbReference type="PROSITE" id="PS51153"/>
    </source>
</evidence>
<evidence type="ECO:0000313" key="2">
    <source>
        <dbReference type="EMBL" id="POO02729.1"/>
    </source>
</evidence>
<sequence>MAEIVLEAALGVACESLLKAIRQAERGVCMFDSDLTELDITVEHLKPKVDEIDRLRKKIGDSSNNEMCEFLRGAEQLVKTCSEVAWWNFLKKCKYSKKLKQLNASLRRLIEIDLQFDLAIGIVEISVQMEELRRLVLLEFQERKSNASSRGIFGRSRTAKILRRNRFAV</sequence>
<comment type="caution">
    <text evidence="2">The sequence shown here is derived from an EMBL/GenBank/DDBJ whole genome shotgun (WGS) entry which is preliminary data.</text>
</comment>
<protein>
    <submittedName>
        <fullName evidence="2">Powdery mildew resistance protein, RPW8 domain containing protein</fullName>
    </submittedName>
</protein>
<feature type="domain" description="RPW8" evidence="1">
    <location>
        <begin position="1"/>
        <end position="148"/>
    </location>
</feature>
<organism evidence="2 3">
    <name type="scientific">Trema orientale</name>
    <name type="common">Charcoal tree</name>
    <name type="synonym">Celtis orientalis</name>
    <dbReference type="NCBI Taxonomy" id="63057"/>
    <lineage>
        <taxon>Eukaryota</taxon>
        <taxon>Viridiplantae</taxon>
        <taxon>Streptophyta</taxon>
        <taxon>Embryophyta</taxon>
        <taxon>Tracheophyta</taxon>
        <taxon>Spermatophyta</taxon>
        <taxon>Magnoliopsida</taxon>
        <taxon>eudicotyledons</taxon>
        <taxon>Gunneridae</taxon>
        <taxon>Pentapetalae</taxon>
        <taxon>rosids</taxon>
        <taxon>fabids</taxon>
        <taxon>Rosales</taxon>
        <taxon>Cannabaceae</taxon>
        <taxon>Trema</taxon>
    </lineage>
</organism>
<dbReference type="Proteomes" id="UP000237000">
    <property type="component" value="Unassembled WGS sequence"/>
</dbReference>
<evidence type="ECO:0000313" key="3">
    <source>
        <dbReference type="Proteomes" id="UP000237000"/>
    </source>
</evidence>
<accession>A0A2P5FY68</accession>
<dbReference type="STRING" id="63057.A0A2P5FY68"/>
<keyword evidence="3" id="KW-1185">Reference proteome</keyword>
<dbReference type="PROSITE" id="PS51153">
    <property type="entry name" value="RPW8"/>
    <property type="match status" value="1"/>
</dbReference>
<dbReference type="InParanoid" id="A0A2P5FY68"/>
<proteinExistence type="predicted"/>